<evidence type="ECO:0000256" key="3">
    <source>
        <dbReference type="ARBA" id="ARBA00037413"/>
    </source>
</evidence>
<keyword evidence="5" id="KW-0119">Carbohydrate metabolism</keyword>
<dbReference type="GO" id="GO:0008184">
    <property type="term" value="F:glycogen phosphorylase activity"/>
    <property type="evidence" value="ECO:0007669"/>
    <property type="project" value="InterPro"/>
</dbReference>
<dbReference type="SUPFAM" id="SSF53756">
    <property type="entry name" value="UDP-Glycosyltransferase/glycogen phosphorylase"/>
    <property type="match status" value="1"/>
</dbReference>
<evidence type="ECO:0000256" key="4">
    <source>
        <dbReference type="ARBA" id="ARBA00046783"/>
    </source>
</evidence>
<keyword evidence="7" id="KW-1185">Reference proteome</keyword>
<dbReference type="EC" id="2.4.1.1" evidence="5"/>
<protein>
    <recommendedName>
        <fullName evidence="5">Alpha-1,4 glucan phosphorylase</fullName>
        <ecNumber evidence="5">2.4.1.1</ecNumber>
    </recommendedName>
</protein>
<comment type="function">
    <text evidence="3 5">Allosteric enzyme that catalyzes the rate-limiting step in glycogen catabolism, the phosphorolytic cleavage of glycogen to produce glucose-1-phosphate, and plays a central role in maintaining cellular and organismal glucose homeostasis.</text>
</comment>
<dbReference type="PANTHER" id="PTHR11468:SF3">
    <property type="entry name" value="GLYCOGEN PHOSPHORYLASE, LIVER FORM"/>
    <property type="match status" value="1"/>
</dbReference>
<dbReference type="OrthoDB" id="9215500at2759"/>
<comment type="cofactor">
    <cofactor evidence="5">
        <name>pyridoxal 5'-phosphate</name>
        <dbReference type="ChEBI" id="CHEBI:597326"/>
    </cofactor>
</comment>
<dbReference type="EMBL" id="CAJPWZ010002923">
    <property type="protein sequence ID" value="CAG2248138.1"/>
    <property type="molecule type" value="Genomic_DNA"/>
</dbReference>
<sequence length="211" mass="24216">MFPERFQNKTNGITPRRWLLMCNPELSELLSTKLDSDWTTNLDKLQQLKKYCNDEKIINDLMTIKLYNKTKLATYLKATCNIVVNVSTMFDIQVKRIHEYKRQLLNCLHIITMYNRLKRKETEGFVPRTVMIEGKAAPGYHVAKLIIKLVNNIANVVNNDPQTSGWLQVVFLENYRVSLAEKIVPAADLSEQISTAGTEASGTGNMKFMLE</sequence>
<comment type="similarity">
    <text evidence="1 5">Belongs to the glycogen phosphorylase family.</text>
</comment>
<keyword evidence="5" id="KW-0663">Pyridoxal phosphate</keyword>
<dbReference type="Pfam" id="PF00343">
    <property type="entry name" value="Phosphorylase"/>
    <property type="match status" value="1"/>
</dbReference>
<dbReference type="PANTHER" id="PTHR11468">
    <property type="entry name" value="GLYCOGEN PHOSPHORYLASE"/>
    <property type="match status" value="1"/>
</dbReference>
<accession>A0A8S3UVD9</accession>
<dbReference type="GO" id="GO:0005737">
    <property type="term" value="C:cytoplasm"/>
    <property type="evidence" value="ECO:0007669"/>
    <property type="project" value="TreeGrafter"/>
</dbReference>
<dbReference type="InterPro" id="IPR000811">
    <property type="entry name" value="Glyco_trans_35"/>
</dbReference>
<dbReference type="GO" id="GO:0005980">
    <property type="term" value="P:glycogen catabolic process"/>
    <property type="evidence" value="ECO:0007669"/>
    <property type="project" value="TreeGrafter"/>
</dbReference>
<organism evidence="6 7">
    <name type="scientific">Mytilus edulis</name>
    <name type="common">Blue mussel</name>
    <dbReference type="NCBI Taxonomy" id="6550"/>
    <lineage>
        <taxon>Eukaryota</taxon>
        <taxon>Metazoa</taxon>
        <taxon>Spiralia</taxon>
        <taxon>Lophotrochozoa</taxon>
        <taxon>Mollusca</taxon>
        <taxon>Bivalvia</taxon>
        <taxon>Autobranchia</taxon>
        <taxon>Pteriomorphia</taxon>
        <taxon>Mytilida</taxon>
        <taxon>Mytiloidea</taxon>
        <taxon>Mytilidae</taxon>
        <taxon>Mytilinae</taxon>
        <taxon>Mytilus</taxon>
    </lineage>
</organism>
<dbReference type="GO" id="GO:0030170">
    <property type="term" value="F:pyridoxal phosphate binding"/>
    <property type="evidence" value="ECO:0007669"/>
    <property type="project" value="TreeGrafter"/>
</dbReference>
<comment type="catalytic activity">
    <reaction evidence="2">
        <text>[(1-&gt;4)-alpha-D-glucosyl](n) + phosphate = [(1-&gt;4)-alpha-D-glucosyl](n-1) + alpha-D-glucose 1-phosphate</text>
        <dbReference type="Rhea" id="RHEA:41732"/>
        <dbReference type="Rhea" id="RHEA-COMP:9584"/>
        <dbReference type="Rhea" id="RHEA-COMP:9586"/>
        <dbReference type="ChEBI" id="CHEBI:15444"/>
        <dbReference type="ChEBI" id="CHEBI:43474"/>
        <dbReference type="ChEBI" id="CHEBI:58601"/>
        <dbReference type="EC" id="2.4.1.1"/>
    </reaction>
    <physiologicalReaction direction="left-to-right" evidence="2">
        <dbReference type="Rhea" id="RHEA:41733"/>
    </physiologicalReaction>
</comment>
<evidence type="ECO:0000313" key="6">
    <source>
        <dbReference type="EMBL" id="CAG2248138.1"/>
    </source>
</evidence>
<reference evidence="6" key="1">
    <citation type="submission" date="2021-03" db="EMBL/GenBank/DDBJ databases">
        <authorList>
            <person name="Bekaert M."/>
        </authorList>
    </citation>
    <scope>NUCLEOTIDE SEQUENCE</scope>
</reference>
<keyword evidence="5" id="KW-0808">Transferase</keyword>
<evidence type="ECO:0000256" key="2">
    <source>
        <dbReference type="ARBA" id="ARBA00036074"/>
    </source>
</evidence>
<dbReference type="Gene3D" id="3.40.50.2000">
    <property type="entry name" value="Glycogen Phosphorylase B"/>
    <property type="match status" value="1"/>
</dbReference>
<name>A0A8S3UVD9_MYTED</name>
<gene>
    <name evidence="6" type="ORF">MEDL_60003</name>
</gene>
<comment type="subunit">
    <text evidence="4">Homodimer; enzymatically active. Interacts with PPP1R3B; recruits the phosphatase PP1 which dephosphorylates and inactivates PYGL/glycogen phosphorylase.</text>
</comment>
<evidence type="ECO:0000256" key="1">
    <source>
        <dbReference type="ARBA" id="ARBA00006047"/>
    </source>
</evidence>
<proteinExistence type="inferred from homology"/>
<evidence type="ECO:0000256" key="5">
    <source>
        <dbReference type="RuleBase" id="RU000587"/>
    </source>
</evidence>
<keyword evidence="5" id="KW-0328">Glycosyltransferase</keyword>
<evidence type="ECO:0000313" key="7">
    <source>
        <dbReference type="Proteomes" id="UP000683360"/>
    </source>
</evidence>
<comment type="caution">
    <text evidence="6">The sequence shown here is derived from an EMBL/GenBank/DDBJ whole genome shotgun (WGS) entry which is preliminary data.</text>
</comment>
<dbReference type="Proteomes" id="UP000683360">
    <property type="component" value="Unassembled WGS sequence"/>
</dbReference>
<dbReference type="AlphaFoldDB" id="A0A8S3UVD9"/>